<dbReference type="AlphaFoldDB" id="A0A251RRL8"/>
<sequence>MLGAINIGSVQDQTLSGNVYLLLFVHRVFCRNARTGKNLVYIQMMKGLKNSSSYQVYHDCHLPVIFPPLEHLSSTLPQHFILPLSTFSSTLPYHLMLRTATTATVSVT</sequence>
<dbReference type="InParanoid" id="A0A251RRL8"/>
<reference evidence="2" key="1">
    <citation type="journal article" date="2017" name="Nature">
        <title>The sunflower genome provides insights into oil metabolism, flowering and Asterid evolution.</title>
        <authorList>
            <person name="Badouin H."/>
            <person name="Gouzy J."/>
            <person name="Grassa C.J."/>
            <person name="Murat F."/>
            <person name="Staton S.E."/>
            <person name="Cottret L."/>
            <person name="Lelandais-Briere C."/>
            <person name="Owens G.L."/>
            <person name="Carrere S."/>
            <person name="Mayjonade B."/>
            <person name="Legrand L."/>
            <person name="Gill N."/>
            <person name="Kane N.C."/>
            <person name="Bowers J.E."/>
            <person name="Hubner S."/>
            <person name="Bellec A."/>
            <person name="Berard A."/>
            <person name="Berges H."/>
            <person name="Blanchet N."/>
            <person name="Boniface M.C."/>
            <person name="Brunel D."/>
            <person name="Catrice O."/>
            <person name="Chaidir N."/>
            <person name="Claudel C."/>
            <person name="Donnadieu C."/>
            <person name="Faraut T."/>
            <person name="Fievet G."/>
            <person name="Helmstetter N."/>
            <person name="King M."/>
            <person name="Knapp S.J."/>
            <person name="Lai Z."/>
            <person name="Le Paslier M.C."/>
            <person name="Lippi Y."/>
            <person name="Lorenzon L."/>
            <person name="Mandel J.R."/>
            <person name="Marage G."/>
            <person name="Marchand G."/>
            <person name="Marquand E."/>
            <person name="Bret-Mestries E."/>
            <person name="Morien E."/>
            <person name="Nambeesan S."/>
            <person name="Nguyen T."/>
            <person name="Pegot-Espagnet P."/>
            <person name="Pouilly N."/>
            <person name="Raftis F."/>
            <person name="Sallet E."/>
            <person name="Schiex T."/>
            <person name="Thomas J."/>
            <person name="Vandecasteele C."/>
            <person name="Vares D."/>
            <person name="Vear F."/>
            <person name="Vautrin S."/>
            <person name="Crespi M."/>
            <person name="Mangin B."/>
            <person name="Burke J.M."/>
            <person name="Salse J."/>
            <person name="Munos S."/>
            <person name="Vincourt P."/>
            <person name="Rieseberg L.H."/>
            <person name="Langlade N.B."/>
        </authorList>
    </citation>
    <scope>NUCLEOTIDE SEQUENCE [LARGE SCALE GENOMIC DNA]</scope>
    <source>
        <strain evidence="2">cv. SF193</strain>
    </source>
</reference>
<keyword evidence="2" id="KW-1185">Reference proteome</keyword>
<dbReference type="Proteomes" id="UP000215914">
    <property type="component" value="Chromosome 17"/>
</dbReference>
<evidence type="ECO:0000313" key="1">
    <source>
        <dbReference type="EMBL" id="OTF85499.1"/>
    </source>
</evidence>
<organism evidence="1 2">
    <name type="scientific">Helianthus annuus</name>
    <name type="common">Common sunflower</name>
    <dbReference type="NCBI Taxonomy" id="4232"/>
    <lineage>
        <taxon>Eukaryota</taxon>
        <taxon>Viridiplantae</taxon>
        <taxon>Streptophyta</taxon>
        <taxon>Embryophyta</taxon>
        <taxon>Tracheophyta</taxon>
        <taxon>Spermatophyta</taxon>
        <taxon>Magnoliopsida</taxon>
        <taxon>eudicotyledons</taxon>
        <taxon>Gunneridae</taxon>
        <taxon>Pentapetalae</taxon>
        <taxon>asterids</taxon>
        <taxon>campanulids</taxon>
        <taxon>Asterales</taxon>
        <taxon>Asteraceae</taxon>
        <taxon>Asteroideae</taxon>
        <taxon>Heliantheae alliance</taxon>
        <taxon>Heliantheae</taxon>
        <taxon>Helianthus</taxon>
    </lineage>
</organism>
<gene>
    <name evidence="1" type="ORF">HannXRQ_Chr17g0540621</name>
</gene>
<protein>
    <submittedName>
        <fullName evidence="1">Uncharacterized protein</fullName>
    </submittedName>
</protein>
<accession>A0A251RRL8</accession>
<proteinExistence type="predicted"/>
<name>A0A251RRL8_HELAN</name>
<dbReference type="EMBL" id="CM007906">
    <property type="protein sequence ID" value="OTF85499.1"/>
    <property type="molecule type" value="Genomic_DNA"/>
</dbReference>
<evidence type="ECO:0000313" key="2">
    <source>
        <dbReference type="Proteomes" id="UP000215914"/>
    </source>
</evidence>